<proteinExistence type="predicted"/>
<dbReference type="EMBL" id="VCNI01000001">
    <property type="protein sequence ID" value="TMU57464.1"/>
    <property type="molecule type" value="Genomic_DNA"/>
</dbReference>
<evidence type="ECO:0000313" key="1">
    <source>
        <dbReference type="EMBL" id="TMU57464.1"/>
    </source>
</evidence>
<keyword evidence="2" id="KW-1185">Reference proteome</keyword>
<evidence type="ECO:0000313" key="2">
    <source>
        <dbReference type="Proteomes" id="UP000751614"/>
    </source>
</evidence>
<dbReference type="Proteomes" id="UP000751614">
    <property type="component" value="Unassembled WGS sequence"/>
</dbReference>
<evidence type="ECO:0008006" key="3">
    <source>
        <dbReference type="Google" id="ProtNLM"/>
    </source>
</evidence>
<comment type="caution">
    <text evidence="1">The sequence shown here is derived from an EMBL/GenBank/DDBJ whole genome shotgun (WGS) entry which is preliminary data.</text>
</comment>
<protein>
    <recommendedName>
        <fullName evidence="3">TIR domain-containing protein</fullName>
    </recommendedName>
</protein>
<name>A0ABY2WR35_9FLAO</name>
<dbReference type="RefSeq" id="WP_138834983.1">
    <property type="nucleotide sequence ID" value="NZ_VCNI01000001.1"/>
</dbReference>
<accession>A0ABY2WR35</accession>
<gene>
    <name evidence="1" type="ORF">FGG15_07950</name>
</gene>
<reference evidence="1 2" key="1">
    <citation type="submission" date="2019-05" db="EMBL/GenBank/DDBJ databases">
        <title>Flagellimonas sp. AsT0115, sp. nov., isolated from a marine red algae, Asparagopsis taxiformis.</title>
        <authorList>
            <person name="Kim J."/>
            <person name="Jeong S.E."/>
            <person name="Jeon C.O."/>
        </authorList>
    </citation>
    <scope>NUCLEOTIDE SEQUENCE [LARGE SCALE GENOMIC DNA]</scope>
    <source>
        <strain evidence="1 2">AsT0115</strain>
    </source>
</reference>
<organism evidence="1 2">
    <name type="scientific">Flagellimonas algicola</name>
    <dbReference type="NCBI Taxonomy" id="2583815"/>
    <lineage>
        <taxon>Bacteria</taxon>
        <taxon>Pseudomonadati</taxon>
        <taxon>Bacteroidota</taxon>
        <taxon>Flavobacteriia</taxon>
        <taxon>Flavobacteriales</taxon>
        <taxon>Flavobacteriaceae</taxon>
        <taxon>Flagellimonas</taxon>
    </lineage>
</organism>
<sequence length="200" mass="23483">MKVDIKANTIGKNYVVKKMTIKNVKKLYGVNPDSIDHRIKVFLASSKELEEDRRAFETILARLNDDFIKQHIYIELVIWEKFLDTVALGGLQKEYNKAIRKCDIFVMLFSTKVGEYTLEEFEVAFSNFKKKGKPLIFVYSREISSKLESADKYFKSAELFKERLGSIGHYYTSYKNTENLLFHFSNQLKKIELHKLSQKK</sequence>